<dbReference type="Gene3D" id="3.40.50.720">
    <property type="entry name" value="NAD(P)-binding Rossmann-like Domain"/>
    <property type="match status" value="1"/>
</dbReference>
<protein>
    <submittedName>
        <fullName evidence="3">Short-chain dehydrogenase/reductase SDR</fullName>
    </submittedName>
</protein>
<comment type="caution">
    <text evidence="3">The sequence shown here is derived from an EMBL/GenBank/DDBJ whole genome shotgun (WGS) entry which is preliminary data.</text>
</comment>
<dbReference type="PRINTS" id="PR00081">
    <property type="entry name" value="GDHRDH"/>
</dbReference>
<dbReference type="InterPro" id="IPR036291">
    <property type="entry name" value="NAD(P)-bd_dom_sf"/>
</dbReference>
<proteinExistence type="inferred from homology"/>
<dbReference type="EMBL" id="AEYX01000030">
    <property type="protein sequence ID" value="EGG47726.1"/>
    <property type="molecule type" value="Genomic_DNA"/>
</dbReference>
<dbReference type="AlphaFoldDB" id="F3NG24"/>
<reference evidence="3 4" key="1">
    <citation type="journal article" date="2011" name="J. Bacteriol.">
        <title>Draft genome sequence of the marine bacterium Streptomyces griseoaurantiacus M045, which produces novel manumycin-type antibiotics with a pABA core component.</title>
        <authorList>
            <person name="Li F."/>
            <person name="Jiang P."/>
            <person name="Zheng H."/>
            <person name="Wang S."/>
            <person name="Zhao G."/>
            <person name="Qin S."/>
            <person name="Liu Z."/>
        </authorList>
    </citation>
    <scope>NUCLEOTIDE SEQUENCE [LARGE SCALE GENOMIC DNA]</scope>
    <source>
        <strain evidence="3 4">M045</strain>
    </source>
</reference>
<accession>F3NG24</accession>
<dbReference type="Pfam" id="PF13561">
    <property type="entry name" value="adh_short_C2"/>
    <property type="match status" value="1"/>
</dbReference>
<evidence type="ECO:0000256" key="1">
    <source>
        <dbReference type="ARBA" id="ARBA00006484"/>
    </source>
</evidence>
<dbReference type="eggNOG" id="COG1028">
    <property type="taxonomic scope" value="Bacteria"/>
</dbReference>
<dbReference type="InterPro" id="IPR002347">
    <property type="entry name" value="SDR_fam"/>
</dbReference>
<evidence type="ECO:0000313" key="3">
    <source>
        <dbReference type="EMBL" id="EGG47726.1"/>
    </source>
</evidence>
<dbReference type="Proteomes" id="UP000003022">
    <property type="component" value="Unassembled WGS sequence"/>
</dbReference>
<evidence type="ECO:0000313" key="4">
    <source>
        <dbReference type="Proteomes" id="UP000003022"/>
    </source>
</evidence>
<keyword evidence="2" id="KW-0560">Oxidoreductase</keyword>
<keyword evidence="4" id="KW-1185">Reference proteome</keyword>
<name>F3NG24_9ACTN</name>
<organism evidence="3 4">
    <name type="scientific">Streptomyces griseoaurantiacus M045</name>
    <dbReference type="NCBI Taxonomy" id="996637"/>
    <lineage>
        <taxon>Bacteria</taxon>
        <taxon>Bacillati</taxon>
        <taxon>Actinomycetota</taxon>
        <taxon>Actinomycetes</taxon>
        <taxon>Kitasatosporales</taxon>
        <taxon>Streptomycetaceae</taxon>
        <taxon>Streptomyces</taxon>
        <taxon>Streptomyces aurantiacus group</taxon>
    </lineage>
</organism>
<dbReference type="SUPFAM" id="SSF51735">
    <property type="entry name" value="NAD(P)-binding Rossmann-fold domains"/>
    <property type="match status" value="1"/>
</dbReference>
<dbReference type="GO" id="GO:0016491">
    <property type="term" value="F:oxidoreductase activity"/>
    <property type="evidence" value="ECO:0007669"/>
    <property type="project" value="UniProtKB-KW"/>
</dbReference>
<sequence length="273" mass="28493">MMDLGLKGKVAIVGGGSDGLGFAIAERLLAEGAHVAFFARRAEKVAAARTRLAERYGEERVLGVAADCSSAADLERVTASTVERFGDAVHVLVTNDGGPPIRRITELTDEVWLQAFERHFFYVVRSVRATLPHMTAEGGSILNVVSGVARRPAVGMAAPTTVWSAVIGYAQTLALEVGAQNISVNTLLAGYFDTPLLAKTMARQPELSKERLGSMAPLGRVGAPREFADLVATLVSPGSRFVTGTVTPVDGGASVGLGASFDSAAPASEGTRP</sequence>
<comment type="similarity">
    <text evidence="1">Belongs to the short-chain dehydrogenases/reductases (SDR) family.</text>
</comment>
<evidence type="ECO:0000256" key="2">
    <source>
        <dbReference type="ARBA" id="ARBA00023002"/>
    </source>
</evidence>
<dbReference type="STRING" id="996637.SGM_2088"/>
<dbReference type="PANTHER" id="PTHR43943:SF17">
    <property type="entry name" value="3-PHENYLPROPIONATE-DIHYDRODIOL_CINNAMIC ACID-DIHYDRODIOL DEHYDROGENASE"/>
    <property type="match status" value="1"/>
</dbReference>
<dbReference type="PANTHER" id="PTHR43943">
    <property type="entry name" value="DEHYDROGENASE/REDUCTASE (SDR FAMILY) MEMBER 4"/>
    <property type="match status" value="1"/>
</dbReference>
<gene>
    <name evidence="3" type="ORF">SGM_2088</name>
</gene>